<dbReference type="AlphaFoldDB" id="M6D0K2"/>
<dbReference type="PATRIC" id="fig|1218565.3.peg.3712"/>
<evidence type="ECO:0000313" key="2">
    <source>
        <dbReference type="EMBL" id="EMJ92105.1"/>
    </source>
</evidence>
<dbReference type="InterPro" id="IPR052918">
    <property type="entry name" value="Motility_Chemotaxis_Reg"/>
</dbReference>
<dbReference type="Pfam" id="PF06739">
    <property type="entry name" value="SBBP"/>
    <property type="match status" value="7"/>
</dbReference>
<feature type="compositionally biased region" description="Polar residues" evidence="1">
    <location>
        <begin position="450"/>
        <end position="459"/>
    </location>
</feature>
<dbReference type="PANTHER" id="PTHR35580">
    <property type="entry name" value="CELL SURFACE GLYCOPROTEIN (S-LAYER PROTEIN)-LIKE PROTEIN"/>
    <property type="match status" value="1"/>
</dbReference>
<accession>M6D0K2</accession>
<dbReference type="PANTHER" id="PTHR35580:SF1">
    <property type="entry name" value="PHYTASE-LIKE DOMAIN-CONTAINING PROTEIN"/>
    <property type="match status" value="1"/>
</dbReference>
<dbReference type="NCBIfam" id="NF047494">
    <property type="entry name" value="Lepto_SBBP_lipo"/>
    <property type="match status" value="1"/>
</dbReference>
<feature type="region of interest" description="Disordered" evidence="1">
    <location>
        <begin position="441"/>
        <end position="463"/>
    </location>
</feature>
<dbReference type="EMBL" id="ANIK01000093">
    <property type="protein sequence ID" value="EMJ92105.1"/>
    <property type="molecule type" value="Genomic_DNA"/>
</dbReference>
<proteinExistence type="predicted"/>
<dbReference type="OrthoDB" id="344059at2"/>
<dbReference type="Gene3D" id="2.40.10.500">
    <property type="match status" value="1"/>
</dbReference>
<organism evidence="2 3">
    <name type="scientific">Leptospira alstonii serovar Sichuan str. 79601</name>
    <dbReference type="NCBI Taxonomy" id="1218565"/>
    <lineage>
        <taxon>Bacteria</taxon>
        <taxon>Pseudomonadati</taxon>
        <taxon>Spirochaetota</taxon>
        <taxon>Spirochaetia</taxon>
        <taxon>Leptospirales</taxon>
        <taxon>Leptospiraceae</taxon>
        <taxon>Leptospira</taxon>
    </lineage>
</organism>
<dbReference type="InterPro" id="IPR010620">
    <property type="entry name" value="SBBP_repeat"/>
</dbReference>
<protein>
    <submittedName>
        <fullName evidence="2">Beta-propeller repeat protein</fullName>
    </submittedName>
</protein>
<reference evidence="2 3" key="1">
    <citation type="submission" date="2013-01" db="EMBL/GenBank/DDBJ databases">
        <authorList>
            <person name="Harkins D.M."/>
            <person name="Durkin A.S."/>
            <person name="Brinkac L.M."/>
            <person name="Haft D.H."/>
            <person name="Selengut J.D."/>
            <person name="Sanka R."/>
            <person name="DePew J."/>
            <person name="Purushe J."/>
            <person name="Galloway R.L."/>
            <person name="Vinetz J.M."/>
            <person name="Sutton G.G."/>
            <person name="Nierman W.C."/>
            <person name="Fouts D.E."/>
        </authorList>
    </citation>
    <scope>NUCLEOTIDE SEQUENCE [LARGE SCALE GENOMIC DNA]</scope>
    <source>
        <strain evidence="2 3">79601</strain>
    </source>
</reference>
<comment type="caution">
    <text evidence="2">The sequence shown here is derived from an EMBL/GenBank/DDBJ whole genome shotgun (WGS) entry which is preliminary data.</text>
</comment>
<dbReference type="RefSeq" id="WP_020774726.1">
    <property type="nucleotide sequence ID" value="NZ_ANIK01000093.1"/>
</dbReference>
<sequence>MNYFFILICLLFQTCNPAKLLNVPPPNTNGNWIQFLFREKLETIDTVLPENVPSDENPNSLELEWTLLAGTPNTMTTNKGFAVDQNASIYVAGDTNGGVYGPGPIGTRDLILGKYNSQKNTIWTQQVGTAGVGLQVEGVAVDPNGNAYVTGHTNGDFANPLVGAEDLFLIKFNSADGARVWTRQIGLPGVRIVGGGYSIVPKGIAVDTFGNSYIVGNSTGAFGGPETGPNGFIIKFDTDGNQRWVSQLAIRNAQSFPRGVAFDRITGNVYMVGTGTANFATDTFPGLGGNANSDLFILRYDANNGNRQFFAQLGSALRTTEGSSITVDSSGNVFAGGTSKADYGSGADGTSWLGTLVKYNSLGVLQWVRQVGPIRGAGKQTVIETIVSDTEGNVFTTGRTNGNIPDGSADSLGRNDAFLTKHDSSGQSQWLRQIGTPGATITGNGIGSDRNGNLYGSGSTDREINGVPAQGNSDLFIVKYK</sequence>
<evidence type="ECO:0000256" key="1">
    <source>
        <dbReference type="SAM" id="MobiDB-lite"/>
    </source>
</evidence>
<gene>
    <name evidence="2" type="ORF">LEP1GSC194_1362</name>
</gene>
<dbReference type="SUPFAM" id="SSF101898">
    <property type="entry name" value="NHL repeat"/>
    <property type="match status" value="1"/>
</dbReference>
<dbReference type="Proteomes" id="UP000011988">
    <property type="component" value="Unassembled WGS sequence"/>
</dbReference>
<evidence type="ECO:0000313" key="3">
    <source>
        <dbReference type="Proteomes" id="UP000011988"/>
    </source>
</evidence>
<name>M6D0K2_9LEPT</name>